<dbReference type="Pfam" id="PF04759">
    <property type="entry name" value="DUF617"/>
    <property type="match status" value="1"/>
</dbReference>
<dbReference type="OMA" id="TCNCTFI"/>
<gene>
    <name evidence="1" type="ORF">HHK36_009555</name>
</gene>
<accession>A0A834ZD02</accession>
<name>A0A834ZD02_TETSI</name>
<protein>
    <recommendedName>
        <fullName evidence="3">Protein MIZU-KUSSEI 1</fullName>
    </recommendedName>
</protein>
<evidence type="ECO:0000313" key="2">
    <source>
        <dbReference type="Proteomes" id="UP000655225"/>
    </source>
</evidence>
<dbReference type="EMBL" id="JABCRI010000006">
    <property type="protein sequence ID" value="KAF8404667.1"/>
    <property type="molecule type" value="Genomic_DNA"/>
</dbReference>
<evidence type="ECO:0008006" key="3">
    <source>
        <dbReference type="Google" id="ProtNLM"/>
    </source>
</evidence>
<dbReference type="GO" id="GO:0010274">
    <property type="term" value="P:hydrotropism"/>
    <property type="evidence" value="ECO:0007669"/>
    <property type="project" value="InterPro"/>
</dbReference>
<dbReference type="InterPro" id="IPR006460">
    <property type="entry name" value="MIZ1-like_pln"/>
</dbReference>
<organism evidence="1 2">
    <name type="scientific">Tetracentron sinense</name>
    <name type="common">Spur-leaf</name>
    <dbReference type="NCBI Taxonomy" id="13715"/>
    <lineage>
        <taxon>Eukaryota</taxon>
        <taxon>Viridiplantae</taxon>
        <taxon>Streptophyta</taxon>
        <taxon>Embryophyta</taxon>
        <taxon>Tracheophyta</taxon>
        <taxon>Spermatophyta</taxon>
        <taxon>Magnoliopsida</taxon>
        <taxon>Trochodendrales</taxon>
        <taxon>Trochodendraceae</taxon>
        <taxon>Tetracentron</taxon>
    </lineage>
</organism>
<dbReference type="AlphaFoldDB" id="A0A834ZD02"/>
<comment type="caution">
    <text evidence="1">The sequence shown here is derived from an EMBL/GenBank/DDBJ whole genome shotgun (WGS) entry which is preliminary data.</text>
</comment>
<proteinExistence type="predicted"/>
<dbReference type="Proteomes" id="UP000655225">
    <property type="component" value="Unassembled WGS sequence"/>
</dbReference>
<evidence type="ECO:0000313" key="1">
    <source>
        <dbReference type="EMBL" id="KAF8404667.1"/>
    </source>
</evidence>
<dbReference type="PANTHER" id="PTHR31276">
    <property type="match status" value="1"/>
</dbReference>
<dbReference type="OrthoDB" id="1897868at2759"/>
<keyword evidence="2" id="KW-1185">Reference proteome</keyword>
<reference evidence="1 2" key="1">
    <citation type="submission" date="2020-04" db="EMBL/GenBank/DDBJ databases">
        <title>Plant Genome Project.</title>
        <authorList>
            <person name="Zhang R.-G."/>
        </authorList>
    </citation>
    <scope>NUCLEOTIDE SEQUENCE [LARGE SCALE GENOMIC DNA]</scope>
    <source>
        <strain evidence="1">YNK0</strain>
        <tissue evidence="1">Leaf</tissue>
    </source>
</reference>
<dbReference type="NCBIfam" id="TIGR01570">
    <property type="entry name" value="A_thal_3588"/>
    <property type="match status" value="1"/>
</dbReference>
<sequence>MSYRAGGATNIVEGGTTVDCQKQVRSWRLLRSLLELLIPSCNCSYLEEEEVQEKDNYYFHNYCYSHPTTTIIGTIFGYRRGKVSFCIQTNSKTTTPILLLELSVPTALLAKEMQTGLLRIALECNSDVGYSSRSSTLLSAPVWTMYCNGRKTGFAIKRRPTQADMDVLRLMRSVIVGVGIISGKELNRDDELMYLRANFERVSGASSSESFHLINPDGSSGQDLSIFFLRT</sequence>
<dbReference type="PANTHER" id="PTHR31276:SF10">
    <property type="entry name" value="PROTEIN MIZU-KUSSEI 1-LIKE"/>
    <property type="match status" value="1"/>
</dbReference>